<name>A0A2U2PI02_9SPHI</name>
<evidence type="ECO:0000313" key="1">
    <source>
        <dbReference type="EMBL" id="PWG81037.1"/>
    </source>
</evidence>
<gene>
    <name evidence="1" type="ORF">DDR33_08905</name>
</gene>
<proteinExistence type="predicted"/>
<dbReference type="Pfam" id="PF13692">
    <property type="entry name" value="Glyco_trans_1_4"/>
    <property type="match status" value="1"/>
</dbReference>
<dbReference type="EMBL" id="QEAS01000006">
    <property type="protein sequence ID" value="PWG81037.1"/>
    <property type="molecule type" value="Genomic_DNA"/>
</dbReference>
<sequence>MENKKKVLIINSNYPNEGNLYGDVFVHSRVKHYLDIFDIQILGCRPELDSDQFYNHEGVNVINASSKDKFMYYFNLQQPAAICIHFVSDWMIEAFIKRTNIPILIWIHGYEALGWYRRLFNYSISSTFSFVKYMISNTRQMWYMHKLASISNKTGKIQFIFVSNWMKRIMERDTLSQIKNYKIIPNPIDSDLFRYRKKTSDFRKKILLIRSFDSTKYANDVAIEAIKILSKRKFFGELKISIYGKGKFFSVLTRDLTNYKNVEIHNKFISNVDIPQVHNLYGVFLCPTRQDAQGVSMCEAMSSGLIPISSDNTAIPEFVENDINGFLTRSAMEIADKIEYLFKNPNRFCEMSVNASNMIQTISGHNVVISKEVCLINESINR</sequence>
<dbReference type="OrthoDB" id="9792322at2"/>
<comment type="caution">
    <text evidence="1">The sequence shown here is derived from an EMBL/GenBank/DDBJ whole genome shotgun (WGS) entry which is preliminary data.</text>
</comment>
<dbReference type="SUPFAM" id="SSF53756">
    <property type="entry name" value="UDP-Glycosyltransferase/glycogen phosphorylase"/>
    <property type="match status" value="1"/>
</dbReference>
<evidence type="ECO:0000313" key="2">
    <source>
        <dbReference type="Proteomes" id="UP000245647"/>
    </source>
</evidence>
<keyword evidence="2" id="KW-1185">Reference proteome</keyword>
<dbReference type="PANTHER" id="PTHR12526">
    <property type="entry name" value="GLYCOSYLTRANSFERASE"/>
    <property type="match status" value="1"/>
</dbReference>
<reference evidence="1 2" key="1">
    <citation type="submission" date="2018-04" db="EMBL/GenBank/DDBJ databases">
        <title>Pedobacter chongqingensis sp. nov., isolated from a rottenly hemp rope.</title>
        <authorList>
            <person name="Cai Y."/>
        </authorList>
    </citation>
    <scope>NUCLEOTIDE SEQUENCE [LARGE SCALE GENOMIC DNA]</scope>
    <source>
        <strain evidence="1 2">FJ4-8</strain>
    </source>
</reference>
<dbReference type="Gene3D" id="3.40.50.2000">
    <property type="entry name" value="Glycogen Phosphorylase B"/>
    <property type="match status" value="2"/>
</dbReference>
<dbReference type="PANTHER" id="PTHR12526:SF630">
    <property type="entry name" value="GLYCOSYLTRANSFERASE"/>
    <property type="match status" value="1"/>
</dbReference>
<organism evidence="1 2">
    <name type="scientific">Pararcticibacter amylolyticus</name>
    <dbReference type="NCBI Taxonomy" id="2173175"/>
    <lineage>
        <taxon>Bacteria</taxon>
        <taxon>Pseudomonadati</taxon>
        <taxon>Bacteroidota</taxon>
        <taxon>Sphingobacteriia</taxon>
        <taxon>Sphingobacteriales</taxon>
        <taxon>Sphingobacteriaceae</taxon>
        <taxon>Pararcticibacter</taxon>
    </lineage>
</organism>
<dbReference type="AlphaFoldDB" id="A0A2U2PI02"/>
<dbReference type="RefSeq" id="WP_109415421.1">
    <property type="nucleotide sequence ID" value="NZ_QEAS01000006.1"/>
</dbReference>
<protein>
    <submittedName>
        <fullName evidence="1">Uncharacterized protein</fullName>
    </submittedName>
</protein>
<accession>A0A2U2PI02</accession>
<dbReference type="CDD" id="cd03801">
    <property type="entry name" value="GT4_PimA-like"/>
    <property type="match status" value="1"/>
</dbReference>
<dbReference type="Proteomes" id="UP000245647">
    <property type="component" value="Unassembled WGS sequence"/>
</dbReference>